<comment type="subcellular location">
    <subcellularLocation>
        <location evidence="1">Secreted</location>
    </subcellularLocation>
</comment>
<name>Q84KT6_BRAOL</name>
<dbReference type="GO" id="GO:0007165">
    <property type="term" value="P:signal transduction"/>
    <property type="evidence" value="ECO:0007669"/>
    <property type="project" value="InterPro"/>
</dbReference>
<dbReference type="SUPFAM" id="SSF57095">
    <property type="entry name" value="Scorpion toxin-like"/>
    <property type="match status" value="1"/>
</dbReference>
<sequence>VQEVKANLRKRCPEHYSLPGVCGNSGNEECKRRYPYPINKIDLPTTCKCERSKFHKRGLCKCSRNC</sequence>
<keyword evidence="4" id="KW-0732">Signal</keyword>
<evidence type="ECO:0000256" key="3">
    <source>
        <dbReference type="ARBA" id="ARBA00022525"/>
    </source>
</evidence>
<gene>
    <name evidence="6" type="primary">SP11-29</name>
</gene>
<dbReference type="AlphaFoldDB" id="Q84KT6"/>
<keyword evidence="5" id="KW-1015">Disulfide bond</keyword>
<evidence type="ECO:0000256" key="1">
    <source>
        <dbReference type="ARBA" id="ARBA00004613"/>
    </source>
</evidence>
<dbReference type="InterPro" id="IPR036574">
    <property type="entry name" value="Scorpion_toxin-like_sf"/>
</dbReference>
<dbReference type="InterPro" id="IPR010682">
    <property type="entry name" value="SCRL"/>
</dbReference>
<organism evidence="6">
    <name type="scientific">Brassica oleracea</name>
    <name type="common">Wild cabbage</name>
    <dbReference type="NCBI Taxonomy" id="3712"/>
    <lineage>
        <taxon>Eukaryota</taxon>
        <taxon>Viridiplantae</taxon>
        <taxon>Streptophyta</taxon>
        <taxon>Embryophyta</taxon>
        <taxon>Tracheophyta</taxon>
        <taxon>Spermatophyta</taxon>
        <taxon>Magnoliopsida</taxon>
        <taxon>eudicotyledons</taxon>
        <taxon>Gunneridae</taxon>
        <taxon>Pentapetalae</taxon>
        <taxon>rosids</taxon>
        <taxon>malvids</taxon>
        <taxon>Brassicales</taxon>
        <taxon>Brassicaceae</taxon>
        <taxon>Brassiceae</taxon>
        <taxon>Brassica</taxon>
    </lineage>
</organism>
<keyword evidence="3" id="KW-0964">Secreted</keyword>
<evidence type="ECO:0000256" key="4">
    <source>
        <dbReference type="ARBA" id="ARBA00022729"/>
    </source>
</evidence>
<evidence type="ECO:0000256" key="2">
    <source>
        <dbReference type="ARBA" id="ARBA00006722"/>
    </source>
</evidence>
<protein>
    <submittedName>
        <fullName evidence="6">S-locus protein 11</fullName>
    </submittedName>
</protein>
<dbReference type="GO" id="GO:0005576">
    <property type="term" value="C:extracellular region"/>
    <property type="evidence" value="ECO:0007669"/>
    <property type="project" value="UniProtKB-SubCell"/>
</dbReference>
<feature type="non-terminal residue" evidence="6">
    <location>
        <position position="1"/>
    </location>
</feature>
<evidence type="ECO:0000256" key="5">
    <source>
        <dbReference type="ARBA" id="ARBA00023157"/>
    </source>
</evidence>
<reference evidence="6" key="1">
    <citation type="journal article" date="2002" name="Genetics">
        <title>Coevolution of the S-locus genes SRK, SLG and SP11/SCR in Brassica oleracea and B. rapa.</title>
        <authorList>
            <person name="Sato K."/>
            <person name="Nishio T."/>
            <person name="Kimura R."/>
            <person name="Kusaba M."/>
            <person name="Suzuki T."/>
            <person name="Hatakeyama K."/>
            <person name="Ockendon D.J."/>
            <person name="Satta Y."/>
        </authorList>
    </citation>
    <scope>NUCLEOTIDE SEQUENCE</scope>
</reference>
<dbReference type="Pfam" id="PF06876">
    <property type="entry name" value="SCRL"/>
    <property type="match status" value="1"/>
</dbReference>
<accession>Q84KT6</accession>
<comment type="similarity">
    <text evidence="2">Belongs to the DEFL family.</text>
</comment>
<dbReference type="EMBL" id="AB054745">
    <property type="protein sequence ID" value="BAC24079.1"/>
    <property type="molecule type" value="mRNA"/>
</dbReference>
<proteinExistence type="evidence at transcript level"/>
<evidence type="ECO:0000313" key="6">
    <source>
        <dbReference type="EMBL" id="BAC24079.1"/>
    </source>
</evidence>